<comment type="function">
    <text evidence="4">Involved in ubiquitination and subsequent proteasomal degradation of target proteins. Together with CUL1, RBX1 and a F-box protein, it forms a SCF E3 ubiquitin ligase complex. The functional specificity of this complex depends on the type of F-box protein. In the SCF complex, it serves as an adapter that links the F-box protein to CUL1.</text>
</comment>
<dbReference type="UniPathway" id="UPA00143"/>
<dbReference type="SUPFAM" id="SSF81382">
    <property type="entry name" value="Skp1 dimerisation domain-like"/>
    <property type="match status" value="1"/>
</dbReference>
<dbReference type="InterPro" id="IPR016897">
    <property type="entry name" value="SKP1"/>
</dbReference>
<dbReference type="InterPro" id="IPR016073">
    <property type="entry name" value="Skp1_comp_POZ"/>
</dbReference>
<evidence type="ECO:0000313" key="7">
    <source>
        <dbReference type="Proteomes" id="UP000467841"/>
    </source>
</evidence>
<dbReference type="Gene3D" id="3.30.710.10">
    <property type="entry name" value="Potassium Channel Kv1.1, Chain A"/>
    <property type="match status" value="1"/>
</dbReference>
<dbReference type="PANTHER" id="PTHR11165">
    <property type="entry name" value="SKP1"/>
    <property type="match status" value="1"/>
</dbReference>
<reference evidence="6" key="1">
    <citation type="submission" date="2020-01" db="EMBL/GenBank/DDBJ databases">
        <authorList>
            <person name="Mishra B."/>
        </authorList>
    </citation>
    <scope>NUCLEOTIDE SEQUENCE [LARGE SCALE GENOMIC DNA]</scope>
</reference>
<evidence type="ECO:0000256" key="3">
    <source>
        <dbReference type="ARBA" id="ARBA00022786"/>
    </source>
</evidence>
<dbReference type="PIRSF" id="PIRSF028729">
    <property type="entry name" value="E3_ubiquit_lig_SCF_Skp"/>
    <property type="match status" value="1"/>
</dbReference>
<dbReference type="InterPro" id="IPR011333">
    <property type="entry name" value="SKP1/BTB/POZ_sf"/>
</dbReference>
<comment type="subunit">
    <text evidence="4">Part of a SCF (SKP1-cullin-F-box) protein ligase complex.</text>
</comment>
<evidence type="ECO:0000256" key="1">
    <source>
        <dbReference type="ARBA" id="ARBA00004906"/>
    </source>
</evidence>
<keyword evidence="7" id="KW-1185">Reference proteome</keyword>
<protein>
    <recommendedName>
        <fullName evidence="4">SKP1-like protein</fullName>
    </recommendedName>
</protein>
<dbReference type="SUPFAM" id="SSF54695">
    <property type="entry name" value="POZ domain"/>
    <property type="match status" value="1"/>
</dbReference>
<dbReference type="OrthoDB" id="7827685at2759"/>
<dbReference type="Pfam" id="PF03931">
    <property type="entry name" value="Skp1_POZ"/>
    <property type="match status" value="1"/>
</dbReference>
<dbReference type="GO" id="GO:0006511">
    <property type="term" value="P:ubiquitin-dependent protein catabolic process"/>
    <property type="evidence" value="ECO:0007669"/>
    <property type="project" value="InterPro"/>
</dbReference>
<proteinExistence type="inferred from homology"/>
<evidence type="ECO:0000313" key="6">
    <source>
        <dbReference type="EMBL" id="CAA7048224.1"/>
    </source>
</evidence>
<feature type="domain" description="SKP1 component POZ" evidence="5">
    <location>
        <begin position="6"/>
        <end position="64"/>
    </location>
</feature>
<organism evidence="6 7">
    <name type="scientific">Microthlaspi erraticum</name>
    <dbReference type="NCBI Taxonomy" id="1685480"/>
    <lineage>
        <taxon>Eukaryota</taxon>
        <taxon>Viridiplantae</taxon>
        <taxon>Streptophyta</taxon>
        <taxon>Embryophyta</taxon>
        <taxon>Tracheophyta</taxon>
        <taxon>Spermatophyta</taxon>
        <taxon>Magnoliopsida</taxon>
        <taxon>eudicotyledons</taxon>
        <taxon>Gunneridae</taxon>
        <taxon>Pentapetalae</taxon>
        <taxon>rosids</taxon>
        <taxon>malvids</taxon>
        <taxon>Brassicales</taxon>
        <taxon>Brassicaceae</taxon>
        <taxon>Coluteocarpeae</taxon>
        <taxon>Microthlaspi</taxon>
    </lineage>
</organism>
<dbReference type="InterPro" id="IPR036296">
    <property type="entry name" value="SKP1-like_dim_sf"/>
</dbReference>
<gene>
    <name evidence="6" type="ORF">MERR_LOCUS35459</name>
</gene>
<dbReference type="GO" id="GO:0009867">
    <property type="term" value="P:jasmonic acid mediated signaling pathway"/>
    <property type="evidence" value="ECO:0007669"/>
    <property type="project" value="UniProtKB-ARBA"/>
</dbReference>
<evidence type="ECO:0000259" key="5">
    <source>
        <dbReference type="Pfam" id="PF03931"/>
    </source>
</evidence>
<dbReference type="Proteomes" id="UP000467841">
    <property type="component" value="Unassembled WGS sequence"/>
</dbReference>
<comment type="similarity">
    <text evidence="2 4">Belongs to the SKP1 family.</text>
</comment>
<sequence length="137" mass="15046">MSTSAKKIVFKSSDNKIFEVDEAVARQCKTIAHMIEEVCVDDAVPLANVTGKILAKVLEFCKKHLPAVVPDADAGAVPDPFPSSVEELREWDDDFINEMDQSMLMDVCQAADFLNVPKLLDLACKAVNDFTAEEEGI</sequence>
<dbReference type="CDD" id="cd18322">
    <property type="entry name" value="BTB_POZ_SKP1"/>
    <property type="match status" value="1"/>
</dbReference>
<comment type="pathway">
    <text evidence="1 4">Protein modification; protein ubiquitination.</text>
</comment>
<dbReference type="InterPro" id="IPR001232">
    <property type="entry name" value="SKP1-like"/>
</dbReference>
<name>A0A6D2K253_9BRAS</name>
<dbReference type="SMART" id="SM00512">
    <property type="entry name" value="Skp1"/>
    <property type="match status" value="1"/>
</dbReference>
<dbReference type="EMBL" id="CACVBM020001385">
    <property type="protein sequence ID" value="CAA7048224.1"/>
    <property type="molecule type" value="Genomic_DNA"/>
</dbReference>
<evidence type="ECO:0000256" key="2">
    <source>
        <dbReference type="ARBA" id="ARBA00009993"/>
    </source>
</evidence>
<dbReference type="AlphaFoldDB" id="A0A6D2K253"/>
<accession>A0A6D2K253</accession>
<evidence type="ECO:0000256" key="4">
    <source>
        <dbReference type="PIRNR" id="PIRNR028729"/>
    </source>
</evidence>
<comment type="caution">
    <text evidence="6">The sequence shown here is derived from an EMBL/GenBank/DDBJ whole genome shotgun (WGS) entry which is preliminary data.</text>
</comment>
<dbReference type="GO" id="GO:0016567">
    <property type="term" value="P:protein ubiquitination"/>
    <property type="evidence" value="ECO:0007669"/>
    <property type="project" value="UniProtKB-UniRule"/>
</dbReference>
<keyword evidence="3 4" id="KW-0833">Ubl conjugation pathway</keyword>